<organism evidence="2 3">
    <name type="scientific">Stemphylium lycopersici</name>
    <name type="common">Tomato gray leaf spot disease fungus</name>
    <name type="synonym">Thyrospora lycopersici</name>
    <dbReference type="NCBI Taxonomy" id="183478"/>
    <lineage>
        <taxon>Eukaryota</taxon>
        <taxon>Fungi</taxon>
        <taxon>Dikarya</taxon>
        <taxon>Ascomycota</taxon>
        <taxon>Pezizomycotina</taxon>
        <taxon>Dothideomycetes</taxon>
        <taxon>Pleosporomycetidae</taxon>
        <taxon>Pleosporales</taxon>
        <taxon>Pleosporineae</taxon>
        <taxon>Pleosporaceae</taxon>
        <taxon>Stemphylium</taxon>
    </lineage>
</organism>
<dbReference type="Proteomes" id="UP000249619">
    <property type="component" value="Unassembled WGS sequence"/>
</dbReference>
<dbReference type="InterPro" id="IPR036866">
    <property type="entry name" value="RibonucZ/Hydroxyglut_hydro"/>
</dbReference>
<dbReference type="GO" id="GO:0006749">
    <property type="term" value="P:glutathione metabolic process"/>
    <property type="evidence" value="ECO:0007669"/>
    <property type="project" value="TreeGrafter"/>
</dbReference>
<evidence type="ECO:0000313" key="3">
    <source>
        <dbReference type="Proteomes" id="UP000249619"/>
    </source>
</evidence>
<dbReference type="PANTHER" id="PTHR43084">
    <property type="entry name" value="PERSULFIDE DIOXYGENASE ETHE1"/>
    <property type="match status" value="1"/>
</dbReference>
<accession>A0A364N7Z6</accession>
<dbReference type="GO" id="GO:0050313">
    <property type="term" value="F:sulfur dioxygenase activity"/>
    <property type="evidence" value="ECO:0007669"/>
    <property type="project" value="TreeGrafter"/>
</dbReference>
<dbReference type="SMART" id="SM00849">
    <property type="entry name" value="Lactamase_B"/>
    <property type="match status" value="1"/>
</dbReference>
<dbReference type="Pfam" id="PF00753">
    <property type="entry name" value="Lactamase_B"/>
    <property type="match status" value="1"/>
</dbReference>
<dbReference type="InterPro" id="IPR051682">
    <property type="entry name" value="Mito_Persulfide_Diox"/>
</dbReference>
<dbReference type="PANTHER" id="PTHR43084:SF1">
    <property type="entry name" value="PERSULFIDE DIOXYGENASE ETHE1, MITOCHONDRIAL"/>
    <property type="match status" value="1"/>
</dbReference>
<reference evidence="3" key="1">
    <citation type="submission" date="2018-05" db="EMBL/GenBank/DDBJ databases">
        <title>Draft genome sequence of Stemphylium lycopersici strain CIDEFI 213.</title>
        <authorList>
            <person name="Medina R."/>
            <person name="Franco M.E.E."/>
            <person name="Lucentini C.G."/>
            <person name="Saparrat M.C.N."/>
            <person name="Balatti P.A."/>
        </authorList>
    </citation>
    <scope>NUCLEOTIDE SEQUENCE [LARGE SCALE GENOMIC DNA]</scope>
    <source>
        <strain evidence="3">CIDEFI 213</strain>
    </source>
</reference>
<comment type="caution">
    <text evidence="2">The sequence shown here is derived from an EMBL/GenBank/DDBJ whole genome shotgun (WGS) entry which is preliminary data.</text>
</comment>
<name>A0A364N7Z6_STELY</name>
<dbReference type="STRING" id="183478.A0A364N7Z6"/>
<dbReference type="InterPro" id="IPR001279">
    <property type="entry name" value="Metallo-B-lactamas"/>
</dbReference>
<gene>
    <name evidence="2" type="ORF">DDE83_003169</name>
</gene>
<keyword evidence="3" id="KW-1185">Reference proteome</keyword>
<feature type="domain" description="Metallo-beta-lactamase" evidence="1">
    <location>
        <begin position="16"/>
        <end position="173"/>
    </location>
</feature>
<sequence length="176" mass="19965">MTQEPTIHSLFEENTGTWQYVVADPYTKKAVIIDAVLDYAADSRTIRTSTADNILATIAQHGYHVEKILETHAHADHLTAASYLQHRLLRQQGFRPPICIGKRIRQVQERFAARYGIPADEYKDVFDRLFEDDESFDLGQLTINVMHLPGHTPDHIGYQIAEKRTCSVATPSSMLT</sequence>
<evidence type="ECO:0000259" key="1">
    <source>
        <dbReference type="SMART" id="SM00849"/>
    </source>
</evidence>
<dbReference type="EMBL" id="QGDH01000035">
    <property type="protein sequence ID" value="RAR13438.1"/>
    <property type="molecule type" value="Genomic_DNA"/>
</dbReference>
<proteinExistence type="predicted"/>
<protein>
    <submittedName>
        <fullName evidence="2">Metallo-beta-lactamase domain protein</fullName>
    </submittedName>
</protein>
<dbReference type="OrthoDB" id="449487at2759"/>
<dbReference type="SUPFAM" id="SSF56281">
    <property type="entry name" value="Metallo-hydrolase/oxidoreductase"/>
    <property type="match status" value="1"/>
</dbReference>
<dbReference type="GO" id="GO:0070813">
    <property type="term" value="P:hydrogen sulfide metabolic process"/>
    <property type="evidence" value="ECO:0007669"/>
    <property type="project" value="TreeGrafter"/>
</dbReference>
<dbReference type="AlphaFoldDB" id="A0A364N7Z6"/>
<dbReference type="Gene3D" id="3.60.15.10">
    <property type="entry name" value="Ribonuclease Z/Hydroxyacylglutathione hydrolase-like"/>
    <property type="match status" value="1"/>
</dbReference>
<evidence type="ECO:0000313" key="2">
    <source>
        <dbReference type="EMBL" id="RAR13438.1"/>
    </source>
</evidence>